<evidence type="ECO:0000256" key="10">
    <source>
        <dbReference type="ARBA" id="ARBA00023004"/>
    </source>
</evidence>
<feature type="disulfide bond" evidence="18">
    <location>
        <begin position="211"/>
        <end position="243"/>
    </location>
</feature>
<comment type="cofactor">
    <cofactor evidence="16 19">
        <name>heme b</name>
        <dbReference type="ChEBI" id="CHEBI:60344"/>
    </cofactor>
    <text evidence="16 19">Binds 1 heme b (iron(II)-protoporphyrin IX) group per subunit.</text>
</comment>
<dbReference type="PANTHER" id="PTHR31517">
    <property type="match status" value="1"/>
</dbReference>
<evidence type="ECO:0000256" key="11">
    <source>
        <dbReference type="ARBA" id="ARBA00023157"/>
    </source>
</evidence>
<evidence type="ECO:0000256" key="12">
    <source>
        <dbReference type="ARBA" id="ARBA00023283"/>
    </source>
</evidence>
<feature type="disulfide bond" evidence="18">
    <location>
        <begin position="125"/>
        <end position="330"/>
    </location>
</feature>
<dbReference type="PROSITE" id="PS50873">
    <property type="entry name" value="PEROXIDASE_4"/>
    <property type="match status" value="1"/>
</dbReference>
<dbReference type="AlphaFoldDB" id="A0A426Y5R4"/>
<evidence type="ECO:0000256" key="9">
    <source>
        <dbReference type="ARBA" id="ARBA00023002"/>
    </source>
</evidence>
<keyword evidence="6 19" id="KW-0349">Heme</keyword>
<keyword evidence="19" id="KW-0964">Secreted</keyword>
<evidence type="ECO:0000256" key="15">
    <source>
        <dbReference type="PIRSR" id="PIRSR600823-2"/>
    </source>
</evidence>
<keyword evidence="10 16" id="KW-0408">Iron</keyword>
<keyword evidence="5 19" id="KW-0575">Peroxidase</keyword>
<feature type="disulfide bond" evidence="18">
    <location>
        <begin position="71"/>
        <end position="76"/>
    </location>
</feature>
<dbReference type="Gene3D" id="1.10.420.10">
    <property type="entry name" value="Peroxidase, domain 2"/>
    <property type="match status" value="1"/>
</dbReference>
<gene>
    <name evidence="21" type="ORF">B296_00014756</name>
</gene>
<keyword evidence="19" id="KW-0732">Signal</keyword>
<comment type="similarity">
    <text evidence="19">Belongs to the peroxidase family. Classical plant (class III) peroxidase subfamily.</text>
</comment>
<dbReference type="FunFam" id="1.10.420.10:FF:000001">
    <property type="entry name" value="Peroxidase"/>
    <property type="match status" value="1"/>
</dbReference>
<dbReference type="Gene3D" id="1.10.520.10">
    <property type="match status" value="1"/>
</dbReference>
<feature type="binding site" evidence="16">
    <location>
        <position position="91"/>
    </location>
    <ligand>
        <name>Ca(2+)</name>
        <dbReference type="ChEBI" id="CHEBI:29108"/>
        <label>1</label>
    </ligand>
</feature>
<protein>
    <recommendedName>
        <fullName evidence="4 19">Peroxidase</fullName>
        <ecNumber evidence="4 19">1.11.1.7</ecNumber>
    </recommendedName>
</protein>
<keyword evidence="7 16" id="KW-0479">Metal-binding</keyword>
<dbReference type="GO" id="GO:0020037">
    <property type="term" value="F:heme binding"/>
    <property type="evidence" value="ECO:0007669"/>
    <property type="project" value="UniProtKB-UniRule"/>
</dbReference>
<keyword evidence="9 19" id="KW-0560">Oxidoreductase</keyword>
<dbReference type="PRINTS" id="PR00461">
    <property type="entry name" value="PLPEROXIDASE"/>
</dbReference>
<feature type="chain" id="PRO_5018811547" description="Peroxidase" evidence="19">
    <location>
        <begin position="27"/>
        <end position="334"/>
    </location>
</feature>
<feature type="binding site" evidence="16">
    <location>
        <position position="262"/>
    </location>
    <ligand>
        <name>Ca(2+)</name>
        <dbReference type="ChEBI" id="CHEBI:29108"/>
        <label>2</label>
    </ligand>
</feature>
<dbReference type="GO" id="GO:0140825">
    <property type="term" value="F:lactoperoxidase activity"/>
    <property type="evidence" value="ECO:0007669"/>
    <property type="project" value="UniProtKB-EC"/>
</dbReference>
<comment type="function">
    <text evidence="2">Removal of H(2)O(2), oxidation of toxic reductants, biosynthesis and degradation of lignin, suberization, auxin catabolism, response to environmental stresses such as wounding, pathogen attack and oxidative stress. These functions might be dependent on each isozyme/isoform in each plant tissue.</text>
</comment>
<evidence type="ECO:0000259" key="20">
    <source>
        <dbReference type="PROSITE" id="PS50873"/>
    </source>
</evidence>
<dbReference type="PRINTS" id="PR00458">
    <property type="entry name" value="PEROXIDASE"/>
</dbReference>
<evidence type="ECO:0000256" key="2">
    <source>
        <dbReference type="ARBA" id="ARBA00002322"/>
    </source>
</evidence>
<feature type="binding site" evidence="16">
    <location>
        <position position="75"/>
    </location>
    <ligand>
        <name>Ca(2+)</name>
        <dbReference type="ChEBI" id="CHEBI:29108"/>
        <label>1</label>
    </ligand>
</feature>
<dbReference type="InterPro" id="IPR019794">
    <property type="entry name" value="Peroxidases_AS"/>
</dbReference>
<evidence type="ECO:0000256" key="6">
    <source>
        <dbReference type="ARBA" id="ARBA00022617"/>
    </source>
</evidence>
<keyword evidence="13 19" id="KW-0376">Hydrogen peroxide</keyword>
<dbReference type="GO" id="GO:0042744">
    <property type="term" value="P:hydrogen peroxide catabolic process"/>
    <property type="evidence" value="ECO:0007669"/>
    <property type="project" value="UniProtKB-KW"/>
</dbReference>
<dbReference type="PANTHER" id="PTHR31517:SF84">
    <property type="entry name" value="PEROXIDASE"/>
    <property type="match status" value="1"/>
</dbReference>
<dbReference type="InterPro" id="IPR010255">
    <property type="entry name" value="Haem_peroxidase_sf"/>
</dbReference>
<dbReference type="GO" id="GO:0046872">
    <property type="term" value="F:metal ion binding"/>
    <property type="evidence" value="ECO:0007669"/>
    <property type="project" value="UniProtKB-UniRule"/>
</dbReference>
<feature type="binding site" evidence="16">
    <location>
        <position position="79"/>
    </location>
    <ligand>
        <name>Ca(2+)</name>
        <dbReference type="ChEBI" id="CHEBI:29108"/>
        <label>1</label>
    </ligand>
</feature>
<proteinExistence type="inferred from homology"/>
<dbReference type="InterPro" id="IPR002016">
    <property type="entry name" value="Haem_peroxidase"/>
</dbReference>
<comment type="catalytic activity">
    <reaction evidence="1 19">
        <text>2 a phenolic donor + H2O2 = 2 a phenolic radical donor + 2 H2O</text>
        <dbReference type="Rhea" id="RHEA:56136"/>
        <dbReference type="ChEBI" id="CHEBI:15377"/>
        <dbReference type="ChEBI" id="CHEBI:16240"/>
        <dbReference type="ChEBI" id="CHEBI:139520"/>
        <dbReference type="ChEBI" id="CHEBI:139521"/>
        <dbReference type="EC" id="1.11.1.7"/>
    </reaction>
</comment>
<keyword evidence="12" id="KW-0873">Pyrrolidone carboxylic acid</keyword>
<comment type="subcellular location">
    <subcellularLocation>
        <location evidence="19">Secreted</location>
    </subcellularLocation>
</comment>
<sequence>MGWGGRVEMLLAIVVALYLSAAITEAQVLHVGFYSYSCPQAESIVKEALDDALEDDPGIGADLLRMHFHDCFVRGCDGSVLIDSTKGNTAEKDAEINQTIEDEAFQVIDKAKKKLEAVCKGVVSCADILAFVARDSVAHVTFSDSTFYGGIFYEVPAGRRDGRISRSVDTADLPTPDLDLARLTKFFARKRLSQNDMIILSGAHTIGVAHCPGFSNRLYNFSQSSSRDPTLDARYAAQLKKECPPGSNNEVNMDPPSPLVFDTSYYRGILKNRGLFSSDQTLVSTTSSAAKVTLLASNSEVFKTEFAAAMVKMGGIRVHTGRKGEIRGNCRVVN</sequence>
<feature type="binding site" description="axial binding residue" evidence="16">
    <location>
        <position position="204"/>
    </location>
    <ligand>
        <name>heme b</name>
        <dbReference type="ChEBI" id="CHEBI:60344"/>
    </ligand>
    <ligandPart>
        <name>Fe</name>
        <dbReference type="ChEBI" id="CHEBI:18248"/>
    </ligandPart>
</feature>
<evidence type="ECO:0000256" key="13">
    <source>
        <dbReference type="ARBA" id="ARBA00023324"/>
    </source>
</evidence>
<dbReference type="EMBL" id="AMZH03014750">
    <property type="protein sequence ID" value="RRT47117.1"/>
    <property type="molecule type" value="Genomic_DNA"/>
</dbReference>
<evidence type="ECO:0000256" key="3">
    <source>
        <dbReference type="ARBA" id="ARBA00006873"/>
    </source>
</evidence>
<feature type="binding site" evidence="16">
    <location>
        <position position="73"/>
    </location>
    <ligand>
        <name>Ca(2+)</name>
        <dbReference type="ChEBI" id="CHEBI:29108"/>
        <label>1</label>
    </ligand>
</feature>
<dbReference type="PROSITE" id="PS00435">
    <property type="entry name" value="PEROXIDASE_1"/>
    <property type="match status" value="1"/>
</dbReference>
<evidence type="ECO:0000256" key="18">
    <source>
        <dbReference type="PIRSR" id="PIRSR600823-5"/>
    </source>
</evidence>
<dbReference type="GO" id="GO:0005576">
    <property type="term" value="C:extracellular region"/>
    <property type="evidence" value="ECO:0007669"/>
    <property type="project" value="UniProtKB-SubCell"/>
</dbReference>
<feature type="site" description="Transition state stabilizer" evidence="17">
    <location>
        <position position="65"/>
    </location>
</feature>
<feature type="domain" description="Plant heme peroxidase family profile" evidence="20">
    <location>
        <begin position="28"/>
        <end position="334"/>
    </location>
</feature>
<dbReference type="InterPro" id="IPR000823">
    <property type="entry name" value="Peroxidase_pln"/>
</dbReference>
<organism evidence="21 22">
    <name type="scientific">Ensete ventricosum</name>
    <name type="common">Abyssinian banana</name>
    <name type="synonym">Musa ensete</name>
    <dbReference type="NCBI Taxonomy" id="4639"/>
    <lineage>
        <taxon>Eukaryota</taxon>
        <taxon>Viridiplantae</taxon>
        <taxon>Streptophyta</taxon>
        <taxon>Embryophyta</taxon>
        <taxon>Tracheophyta</taxon>
        <taxon>Spermatophyta</taxon>
        <taxon>Magnoliopsida</taxon>
        <taxon>Liliopsida</taxon>
        <taxon>Zingiberales</taxon>
        <taxon>Musaceae</taxon>
        <taxon>Ensete</taxon>
    </lineage>
</organism>
<dbReference type="InterPro" id="IPR019793">
    <property type="entry name" value="Peroxidases_heam-ligand_BS"/>
</dbReference>
<feature type="binding site" evidence="16">
    <location>
        <position position="254"/>
    </location>
    <ligand>
        <name>Ca(2+)</name>
        <dbReference type="ChEBI" id="CHEBI:29108"/>
        <label>2</label>
    </ligand>
</feature>
<feature type="binding site" evidence="16">
    <location>
        <position position="77"/>
    </location>
    <ligand>
        <name>Ca(2+)</name>
        <dbReference type="ChEBI" id="CHEBI:29108"/>
        <label>1</label>
    </ligand>
</feature>
<dbReference type="SUPFAM" id="SSF48113">
    <property type="entry name" value="Heme-dependent peroxidases"/>
    <property type="match status" value="1"/>
</dbReference>
<evidence type="ECO:0000313" key="22">
    <source>
        <dbReference type="Proteomes" id="UP000287651"/>
    </source>
</evidence>
<evidence type="ECO:0000256" key="4">
    <source>
        <dbReference type="ARBA" id="ARBA00012313"/>
    </source>
</evidence>
<accession>A0A426Y5R4</accession>
<feature type="binding site" evidence="15">
    <location>
        <position position="174"/>
    </location>
    <ligand>
        <name>substrate</name>
    </ligand>
</feature>
<dbReference type="GO" id="GO:0006979">
    <property type="term" value="P:response to oxidative stress"/>
    <property type="evidence" value="ECO:0007669"/>
    <property type="project" value="UniProtKB-UniRule"/>
</dbReference>
<name>A0A426Y5R4_ENSVE</name>
<evidence type="ECO:0000256" key="5">
    <source>
        <dbReference type="ARBA" id="ARBA00022559"/>
    </source>
</evidence>
<dbReference type="CDD" id="cd00693">
    <property type="entry name" value="secretory_peroxidase"/>
    <property type="match status" value="1"/>
</dbReference>
<dbReference type="InterPro" id="IPR033905">
    <property type="entry name" value="Secretory_peroxidase"/>
</dbReference>
<comment type="caution">
    <text evidence="21">The sequence shown here is derived from an EMBL/GenBank/DDBJ whole genome shotgun (WGS) entry which is preliminary data.</text>
</comment>
<evidence type="ECO:0000256" key="7">
    <source>
        <dbReference type="ARBA" id="ARBA00022723"/>
    </source>
</evidence>
<dbReference type="FunFam" id="1.10.520.10:FF:000008">
    <property type="entry name" value="Peroxidase"/>
    <property type="match status" value="1"/>
</dbReference>
<evidence type="ECO:0000256" key="1">
    <source>
        <dbReference type="ARBA" id="ARBA00000189"/>
    </source>
</evidence>
<evidence type="ECO:0000313" key="21">
    <source>
        <dbReference type="EMBL" id="RRT47117.1"/>
    </source>
</evidence>
<evidence type="ECO:0000256" key="8">
    <source>
        <dbReference type="ARBA" id="ARBA00022837"/>
    </source>
</evidence>
<feature type="binding site" evidence="16">
    <location>
        <position position="70"/>
    </location>
    <ligand>
        <name>Ca(2+)</name>
        <dbReference type="ChEBI" id="CHEBI:29108"/>
        <label>1</label>
    </ligand>
</feature>
<evidence type="ECO:0000256" key="17">
    <source>
        <dbReference type="PIRSR" id="PIRSR600823-4"/>
    </source>
</evidence>
<dbReference type="EC" id="1.11.1.7" evidence="4 19"/>
<dbReference type="PROSITE" id="PS00436">
    <property type="entry name" value="PEROXIDASE_2"/>
    <property type="match status" value="1"/>
</dbReference>
<feature type="binding site" evidence="16">
    <location>
        <position position="205"/>
    </location>
    <ligand>
        <name>Ca(2+)</name>
        <dbReference type="ChEBI" id="CHEBI:29108"/>
        <label>2</label>
    </ligand>
</feature>
<feature type="active site" description="Proton acceptor" evidence="14">
    <location>
        <position position="69"/>
    </location>
</feature>
<dbReference type="Proteomes" id="UP000287651">
    <property type="component" value="Unassembled WGS sequence"/>
</dbReference>
<feature type="signal peptide" evidence="19">
    <location>
        <begin position="1"/>
        <end position="26"/>
    </location>
</feature>
<evidence type="ECO:0000256" key="14">
    <source>
        <dbReference type="PIRSR" id="PIRSR600823-1"/>
    </source>
</evidence>
<dbReference type="Pfam" id="PF00141">
    <property type="entry name" value="peroxidase"/>
    <property type="match status" value="1"/>
</dbReference>
<reference evidence="21 22" key="1">
    <citation type="journal article" date="2014" name="Agronomy (Basel)">
        <title>A Draft Genome Sequence for Ensete ventricosum, the Drought-Tolerant Tree Against Hunger.</title>
        <authorList>
            <person name="Harrison J."/>
            <person name="Moore K.A."/>
            <person name="Paszkiewicz K."/>
            <person name="Jones T."/>
            <person name="Grant M."/>
            <person name="Ambacheew D."/>
            <person name="Muzemil S."/>
            <person name="Studholme D.J."/>
        </authorList>
    </citation>
    <scope>NUCLEOTIDE SEQUENCE [LARGE SCALE GENOMIC DNA]</scope>
</reference>
<evidence type="ECO:0000256" key="19">
    <source>
        <dbReference type="RuleBase" id="RU362060"/>
    </source>
</evidence>
<comment type="similarity">
    <text evidence="3">Belongs to the peroxidase family. Ascorbate peroxidase subfamily.</text>
</comment>
<comment type="cofactor">
    <cofactor evidence="16 19">
        <name>Ca(2+)</name>
        <dbReference type="ChEBI" id="CHEBI:29108"/>
    </cofactor>
    <text evidence="16 19">Binds 2 calcium ions per subunit.</text>
</comment>
<keyword evidence="8 16" id="KW-0106">Calcium</keyword>
<evidence type="ECO:0000256" key="16">
    <source>
        <dbReference type="PIRSR" id="PIRSR600823-3"/>
    </source>
</evidence>
<feature type="disulfide bond" evidence="18">
    <location>
        <begin position="38"/>
        <end position="119"/>
    </location>
</feature>
<keyword evidence="11 18" id="KW-1015">Disulfide bond</keyword>